<dbReference type="KEGG" id="anan:105732386"/>
<dbReference type="Ensembl" id="ENSANAT00000021053.1">
    <property type="protein sequence ID" value="ENSANAP00000003417.1"/>
    <property type="gene ID" value="ENSANAG00000019652.1"/>
</dbReference>
<evidence type="ECO:0000256" key="2">
    <source>
        <dbReference type="ARBA" id="ARBA00022475"/>
    </source>
</evidence>
<feature type="domain" description="G-protein coupled receptors family 1 profile" evidence="19">
    <location>
        <begin position="60"/>
        <end position="324"/>
    </location>
</feature>
<protein>
    <recommendedName>
        <fullName evidence="14">Neuromedin-B receptor</fullName>
    </recommendedName>
    <alternativeName>
        <fullName evidence="15">Neuromedin-B-preferring bombesin receptor</fullName>
    </alternativeName>
</protein>
<dbReference type="InterPro" id="IPR017452">
    <property type="entry name" value="GPCR_Rhodpsn_7TM"/>
</dbReference>
<keyword evidence="3" id="KW-0597">Phosphoprotein</keyword>
<feature type="transmembrane region" description="Helical" evidence="18">
    <location>
        <begin position="300"/>
        <end position="327"/>
    </location>
</feature>
<organism evidence="20 21">
    <name type="scientific">Aotus nancymaae</name>
    <name type="common">Ma's night monkey</name>
    <dbReference type="NCBI Taxonomy" id="37293"/>
    <lineage>
        <taxon>Eukaryota</taxon>
        <taxon>Metazoa</taxon>
        <taxon>Chordata</taxon>
        <taxon>Craniata</taxon>
        <taxon>Vertebrata</taxon>
        <taxon>Euteleostomi</taxon>
        <taxon>Mammalia</taxon>
        <taxon>Eutheria</taxon>
        <taxon>Euarchontoglires</taxon>
        <taxon>Primates</taxon>
        <taxon>Haplorrhini</taxon>
        <taxon>Platyrrhini</taxon>
        <taxon>Aotidae</taxon>
        <taxon>Aotus</taxon>
    </lineage>
</organism>
<evidence type="ECO:0000313" key="21">
    <source>
        <dbReference type="Proteomes" id="UP000233020"/>
    </source>
</evidence>
<dbReference type="PRINTS" id="PR00358">
    <property type="entry name" value="BOMBESINR"/>
</dbReference>
<accession>A0A2K5C407</accession>
<evidence type="ECO:0000256" key="4">
    <source>
        <dbReference type="ARBA" id="ARBA00022692"/>
    </source>
</evidence>
<keyword evidence="4 16" id="KW-0812">Transmembrane</keyword>
<keyword evidence="10 16" id="KW-0675">Receptor</keyword>
<dbReference type="PRINTS" id="PR00639">
    <property type="entry name" value="NEUROMEDINBR"/>
</dbReference>
<dbReference type="OrthoDB" id="10049706at2759"/>
<dbReference type="CDD" id="cd15125">
    <property type="entry name" value="7tmA_NMBR"/>
    <property type="match status" value="1"/>
</dbReference>
<evidence type="ECO:0000256" key="5">
    <source>
        <dbReference type="ARBA" id="ARBA00022989"/>
    </source>
</evidence>
<dbReference type="Proteomes" id="UP000233020">
    <property type="component" value="Unplaced"/>
</dbReference>
<evidence type="ECO:0000256" key="16">
    <source>
        <dbReference type="RuleBase" id="RU000688"/>
    </source>
</evidence>
<dbReference type="Gene3D" id="1.20.1070.10">
    <property type="entry name" value="Rhodopsin 7-helix transmembrane proteins"/>
    <property type="match status" value="1"/>
</dbReference>
<dbReference type="GO" id="GO:0160023">
    <property type="term" value="P:sneeze reflex"/>
    <property type="evidence" value="ECO:0007669"/>
    <property type="project" value="Ensembl"/>
</dbReference>
<dbReference type="GO" id="GO:0005886">
    <property type="term" value="C:plasma membrane"/>
    <property type="evidence" value="ECO:0007669"/>
    <property type="project" value="UniProtKB-SubCell"/>
</dbReference>
<keyword evidence="21" id="KW-1185">Reference proteome</keyword>
<proteinExistence type="inferred from homology"/>
<evidence type="ECO:0000256" key="17">
    <source>
        <dbReference type="SAM" id="MobiDB-lite"/>
    </source>
</evidence>
<dbReference type="GO" id="GO:0032715">
    <property type="term" value="P:negative regulation of interleukin-6 production"/>
    <property type="evidence" value="ECO:0007669"/>
    <property type="project" value="Ensembl"/>
</dbReference>
<dbReference type="InterPro" id="IPR000276">
    <property type="entry name" value="GPCR_Rhodpsn"/>
</dbReference>
<keyword evidence="9" id="KW-1015">Disulfide bond</keyword>
<gene>
    <name evidence="20" type="primary">NMBR</name>
</gene>
<evidence type="ECO:0000256" key="9">
    <source>
        <dbReference type="ARBA" id="ARBA00023157"/>
    </source>
</evidence>
<dbReference type="Pfam" id="PF00001">
    <property type="entry name" value="7tm_1"/>
    <property type="match status" value="1"/>
</dbReference>
<dbReference type="PANTHER" id="PTHR45695">
    <property type="entry name" value="LEUCOKININ RECEPTOR-RELATED"/>
    <property type="match status" value="1"/>
</dbReference>
<dbReference type="STRING" id="37293.ENSANAP00000003417"/>
<keyword evidence="12 16" id="KW-0807">Transducer</keyword>
<feature type="transmembrane region" description="Helical" evidence="18">
    <location>
        <begin position="81"/>
        <end position="106"/>
    </location>
</feature>
<evidence type="ECO:0000256" key="3">
    <source>
        <dbReference type="ARBA" id="ARBA00022553"/>
    </source>
</evidence>
<dbReference type="AlphaFoldDB" id="A0A2K5C407"/>
<feature type="transmembrane region" description="Helical" evidence="18">
    <location>
        <begin position="118"/>
        <end position="137"/>
    </location>
</feature>
<feature type="region of interest" description="Disordered" evidence="17">
    <location>
        <begin position="1"/>
        <end position="22"/>
    </location>
</feature>
<dbReference type="GO" id="GO:0032727">
    <property type="term" value="P:positive regulation of interferon-alpha production"/>
    <property type="evidence" value="ECO:0007669"/>
    <property type="project" value="Ensembl"/>
</dbReference>
<evidence type="ECO:0000256" key="8">
    <source>
        <dbReference type="ARBA" id="ARBA00023139"/>
    </source>
</evidence>
<reference evidence="20" key="2">
    <citation type="submission" date="2025-09" db="UniProtKB">
        <authorList>
            <consortium name="Ensembl"/>
        </authorList>
    </citation>
    <scope>IDENTIFICATION</scope>
</reference>
<evidence type="ECO:0000256" key="13">
    <source>
        <dbReference type="ARBA" id="ARBA00023288"/>
    </source>
</evidence>
<keyword evidence="5 18" id="KW-1133">Transmembrane helix</keyword>
<evidence type="ECO:0000313" key="20">
    <source>
        <dbReference type="Ensembl" id="ENSANAP00000003417.1"/>
    </source>
</evidence>
<keyword evidence="13" id="KW-0449">Lipoprotein</keyword>
<sequence length="390" mass="43465">MPPKSLSNLSVTTGANESGSVPEGWERDFLPALDGTTAELVIRCVIPSLYLLIITVGLLGNIILVKIFITNSAVRSVPNIFISNLAAGDLLLLLTCVPVDASRYFFDEWMFGKVGCKLIPVIQLTSVGVSVFTLTALSADRYRAIVNPMDMQTSGAVLWTCVKAMVIWVVSVLLAVPEAVFSEVARISSLDNSSFTACIPYPQTDELHPKIHSVLIFLVYFLIPLAIISIYYYHIAKTLIKSAHNLPGEYNEHAKKQMETRRRLAKIVLVFVGCFVFCWFPNHILYMYRSFNYNEIDPSLGHMIVTLVARVLSFCNSCVNPFALYLLSESFRRHFNSQLCCGRKSYQERATSYLLSSSAMHMTSLKSNAKNMVTSSVLVNGHSMKQEMAL</sequence>
<comment type="subcellular location">
    <subcellularLocation>
        <location evidence="1">Cell membrane</location>
        <topology evidence="1">Multi-pass membrane protein</topology>
    </subcellularLocation>
</comment>
<dbReference type="GeneID" id="105732386"/>
<dbReference type="OMA" id="GWERDFL"/>
<dbReference type="GO" id="GO:0140374">
    <property type="term" value="P:antiviral innate immune response"/>
    <property type="evidence" value="ECO:0007669"/>
    <property type="project" value="Ensembl"/>
</dbReference>
<dbReference type="GeneTree" id="ENSGT01150000286942"/>
<dbReference type="InterPro" id="IPR001556">
    <property type="entry name" value="Bombsn_rcpt-like"/>
</dbReference>
<keyword evidence="6 16" id="KW-0297">G-protein coupled receptor</keyword>
<dbReference type="CTD" id="4829"/>
<dbReference type="GO" id="GO:0090290">
    <property type="term" value="P:positive regulation of osteoclast proliferation"/>
    <property type="evidence" value="ECO:0007669"/>
    <property type="project" value="Ensembl"/>
</dbReference>
<dbReference type="PANTHER" id="PTHR45695:SF8">
    <property type="entry name" value="NEUROMEDIN-B RECEPTOR"/>
    <property type="match status" value="1"/>
</dbReference>
<feature type="compositionally biased region" description="Polar residues" evidence="17">
    <location>
        <begin position="1"/>
        <end position="19"/>
    </location>
</feature>
<dbReference type="InterPro" id="IPR001642">
    <property type="entry name" value="NeuroB_rcpt"/>
</dbReference>
<dbReference type="GO" id="GO:1903942">
    <property type="term" value="P:positive regulation of respiratory gaseous exchange"/>
    <property type="evidence" value="ECO:0007669"/>
    <property type="project" value="Ensembl"/>
</dbReference>
<feature type="transmembrane region" description="Helical" evidence="18">
    <location>
        <begin position="264"/>
        <end position="288"/>
    </location>
</feature>
<evidence type="ECO:0000256" key="18">
    <source>
        <dbReference type="SAM" id="Phobius"/>
    </source>
</evidence>
<evidence type="ECO:0000256" key="1">
    <source>
        <dbReference type="ARBA" id="ARBA00004651"/>
    </source>
</evidence>
<name>A0A2K5C407_AOTNA</name>
<keyword evidence="2" id="KW-1003">Cell membrane</keyword>
<reference evidence="20" key="1">
    <citation type="submission" date="2025-08" db="UniProtKB">
        <authorList>
            <consortium name="Ensembl"/>
        </authorList>
    </citation>
    <scope>IDENTIFICATION</scope>
</reference>
<feature type="transmembrane region" description="Helical" evidence="18">
    <location>
        <begin position="157"/>
        <end position="176"/>
    </location>
</feature>
<keyword evidence="8" id="KW-0564">Palmitate</keyword>
<dbReference type="SMART" id="SM01381">
    <property type="entry name" value="7TM_GPCR_Srsx"/>
    <property type="match status" value="1"/>
</dbReference>
<feature type="transmembrane region" description="Helical" evidence="18">
    <location>
        <begin position="211"/>
        <end position="233"/>
    </location>
</feature>
<dbReference type="SUPFAM" id="SSF81321">
    <property type="entry name" value="Family A G protein-coupled receptor-like"/>
    <property type="match status" value="1"/>
</dbReference>
<dbReference type="FunFam" id="1.20.1070.10:FF:000132">
    <property type="entry name" value="Neuromedin-B receptor"/>
    <property type="match status" value="1"/>
</dbReference>
<keyword evidence="11" id="KW-0325">Glycoprotein</keyword>
<comment type="similarity">
    <text evidence="16">Belongs to the G-protein coupled receptor 1 family.</text>
</comment>
<evidence type="ECO:0000256" key="7">
    <source>
        <dbReference type="ARBA" id="ARBA00023136"/>
    </source>
</evidence>
<dbReference type="GO" id="GO:0005829">
    <property type="term" value="C:cytosol"/>
    <property type="evidence" value="ECO:0007669"/>
    <property type="project" value="Ensembl"/>
</dbReference>
<dbReference type="GO" id="GO:0004946">
    <property type="term" value="F:bombesin receptor activity"/>
    <property type="evidence" value="ECO:0007669"/>
    <property type="project" value="InterPro"/>
</dbReference>
<evidence type="ECO:0000256" key="6">
    <source>
        <dbReference type="ARBA" id="ARBA00023040"/>
    </source>
</evidence>
<evidence type="ECO:0000256" key="10">
    <source>
        <dbReference type="ARBA" id="ARBA00023170"/>
    </source>
</evidence>
<evidence type="ECO:0000259" key="19">
    <source>
        <dbReference type="PROSITE" id="PS50262"/>
    </source>
</evidence>
<dbReference type="PRINTS" id="PR00237">
    <property type="entry name" value="GPCRRHODOPSN"/>
</dbReference>
<dbReference type="PROSITE" id="PS50262">
    <property type="entry name" value="G_PROTEIN_RECEP_F1_2"/>
    <property type="match status" value="1"/>
</dbReference>
<evidence type="ECO:0000256" key="15">
    <source>
        <dbReference type="ARBA" id="ARBA00077784"/>
    </source>
</evidence>
<keyword evidence="7 18" id="KW-0472">Membrane</keyword>
<evidence type="ECO:0000256" key="11">
    <source>
        <dbReference type="ARBA" id="ARBA00023180"/>
    </source>
</evidence>
<feature type="transmembrane region" description="Helical" evidence="18">
    <location>
        <begin position="49"/>
        <end position="69"/>
    </location>
</feature>
<evidence type="ECO:0000256" key="12">
    <source>
        <dbReference type="ARBA" id="ARBA00023224"/>
    </source>
</evidence>
<dbReference type="PROSITE" id="PS00237">
    <property type="entry name" value="G_PROTEIN_RECEP_F1_1"/>
    <property type="match status" value="1"/>
</dbReference>
<evidence type="ECO:0000256" key="14">
    <source>
        <dbReference type="ARBA" id="ARBA00073011"/>
    </source>
</evidence>